<dbReference type="GO" id="GO:0008482">
    <property type="term" value="F:sulfite oxidase activity"/>
    <property type="evidence" value="ECO:0007669"/>
    <property type="project" value="TreeGrafter"/>
</dbReference>
<keyword evidence="2" id="KW-0500">Molybdenum</keyword>
<name>A0AA39CN03_9EURO</name>
<evidence type="ECO:0000256" key="5">
    <source>
        <dbReference type="SAM" id="MobiDB-lite"/>
    </source>
</evidence>
<dbReference type="Gene3D" id="3.90.420.10">
    <property type="entry name" value="Oxidoreductase, molybdopterin-binding domain"/>
    <property type="match status" value="1"/>
</dbReference>
<dbReference type="GO" id="GO:0043546">
    <property type="term" value="F:molybdopterin cofactor binding"/>
    <property type="evidence" value="ECO:0007669"/>
    <property type="project" value="TreeGrafter"/>
</dbReference>
<dbReference type="AlphaFoldDB" id="A0AA39CN03"/>
<keyword evidence="4" id="KW-0560">Oxidoreductase</keyword>
<proteinExistence type="predicted"/>
<dbReference type="Pfam" id="PF00174">
    <property type="entry name" value="Oxidored_molyb"/>
    <property type="match status" value="1"/>
</dbReference>
<keyword evidence="9" id="KW-1185">Reference proteome</keyword>
<evidence type="ECO:0000256" key="2">
    <source>
        <dbReference type="ARBA" id="ARBA00022505"/>
    </source>
</evidence>
<dbReference type="GO" id="GO:0005739">
    <property type="term" value="C:mitochondrion"/>
    <property type="evidence" value="ECO:0007669"/>
    <property type="project" value="TreeGrafter"/>
</dbReference>
<evidence type="ECO:0000256" key="4">
    <source>
        <dbReference type="ARBA" id="ARBA00023002"/>
    </source>
</evidence>
<evidence type="ECO:0000313" key="8">
    <source>
        <dbReference type="EMBL" id="KAJ9613774.1"/>
    </source>
</evidence>
<evidence type="ECO:0000256" key="3">
    <source>
        <dbReference type="ARBA" id="ARBA00022723"/>
    </source>
</evidence>
<evidence type="ECO:0000313" key="9">
    <source>
        <dbReference type="Proteomes" id="UP001172681"/>
    </source>
</evidence>
<evidence type="ECO:0008006" key="10">
    <source>
        <dbReference type="Google" id="ProtNLM"/>
    </source>
</evidence>
<organism evidence="8 9">
    <name type="scientific">Knufia peltigerae</name>
    <dbReference type="NCBI Taxonomy" id="1002370"/>
    <lineage>
        <taxon>Eukaryota</taxon>
        <taxon>Fungi</taxon>
        <taxon>Dikarya</taxon>
        <taxon>Ascomycota</taxon>
        <taxon>Pezizomycotina</taxon>
        <taxon>Eurotiomycetes</taxon>
        <taxon>Chaetothyriomycetidae</taxon>
        <taxon>Chaetothyriales</taxon>
        <taxon>Trichomeriaceae</taxon>
        <taxon>Knufia</taxon>
    </lineage>
</organism>
<dbReference type="GO" id="GO:0020037">
    <property type="term" value="F:heme binding"/>
    <property type="evidence" value="ECO:0007669"/>
    <property type="project" value="TreeGrafter"/>
</dbReference>
<gene>
    <name evidence="8" type="ORF">H2204_014661</name>
</gene>
<dbReference type="PRINTS" id="PR00407">
    <property type="entry name" value="EUMOPTERIN"/>
</dbReference>
<feature type="domain" description="Oxidoreductase molybdopterin-binding" evidence="6">
    <location>
        <begin position="194"/>
        <end position="378"/>
    </location>
</feature>
<dbReference type="SUPFAM" id="SSF81296">
    <property type="entry name" value="E set domains"/>
    <property type="match status" value="1"/>
</dbReference>
<feature type="domain" description="Moybdenum cofactor oxidoreductase dimerisation" evidence="7">
    <location>
        <begin position="438"/>
        <end position="504"/>
    </location>
</feature>
<sequence length="578" mass="64454">MLNQQPHDEWKLEQGLAPAELPLLDQTIPPEQRYKQAHAVPKVKEVAPTQDSEDEEDAAKADDIAAADEDPAVIFAEERPELRNWYVEWENYPEKKAKAHKILINNEFPPPPEFQLGPVPDTNPVLEGVRWKMWHKAVGGPLTSVPEESWLRVIQEKHPDMLHLLQFPYNGEPPKRLVTAKPVTPTSLHFIRNHGGVPDIDADKWELKMDGPVKHPRTFSVADLQNEEVFPRMEKLVTVQCSGTRRVEQIRLYAGEGDEMINAPWADGAIGTARYVGVSLKKVVKQCGGMADGGKHLEFYGADTYFKQNEVMNYLVYLVSVPWSKVKADEVMLAWEMNGEALPRLHGHPVRLVAMGYIGARSVKWVYRIRALPRPSRAPVQSRDVPLLQPAGRQAQPAPDHGDPDPGDAGELGHHVALGQAGRGPRGGASRSRGGRTAAGGRWPGRVEVSADGGFNWYAVPDGNLSGKHKFAWRTWELALPCDAEGWVEIVVRCWDNGINTQPPARAERLELGPARHEQPPPAERVQRQQVQGPDEAAARALRPPGPESRPPDPAHGLPHHDPRRVRRVLGRERTQGR</sequence>
<evidence type="ECO:0000259" key="6">
    <source>
        <dbReference type="Pfam" id="PF00174"/>
    </source>
</evidence>
<dbReference type="Gene3D" id="2.60.40.650">
    <property type="match status" value="1"/>
</dbReference>
<reference evidence="8" key="1">
    <citation type="submission" date="2022-10" db="EMBL/GenBank/DDBJ databases">
        <title>Culturing micro-colonial fungi from biological soil crusts in the Mojave desert and describing Neophaeococcomyces mojavensis, and introducing the new genera and species Taxawa tesnikishii.</title>
        <authorList>
            <person name="Kurbessoian T."/>
            <person name="Stajich J.E."/>
        </authorList>
    </citation>
    <scope>NUCLEOTIDE SEQUENCE</scope>
    <source>
        <strain evidence="8">TK_35</strain>
    </source>
</reference>
<feature type="compositionally biased region" description="Low complexity" evidence="5">
    <location>
        <begin position="428"/>
        <end position="445"/>
    </location>
</feature>
<feature type="region of interest" description="Disordered" evidence="5">
    <location>
        <begin position="32"/>
        <end position="65"/>
    </location>
</feature>
<dbReference type="Proteomes" id="UP001172681">
    <property type="component" value="Unassembled WGS sequence"/>
</dbReference>
<feature type="region of interest" description="Disordered" evidence="5">
    <location>
        <begin position="513"/>
        <end position="578"/>
    </location>
</feature>
<dbReference type="InterPro" id="IPR036374">
    <property type="entry name" value="OxRdtase_Mopterin-bd_sf"/>
</dbReference>
<dbReference type="PANTHER" id="PTHR19372:SF6">
    <property type="entry name" value="SULFITE OXIDASE"/>
    <property type="match status" value="1"/>
</dbReference>
<evidence type="ECO:0000256" key="1">
    <source>
        <dbReference type="ARBA" id="ARBA00001924"/>
    </source>
</evidence>
<dbReference type="InterPro" id="IPR005066">
    <property type="entry name" value="MoCF_OxRdtse_dimer"/>
</dbReference>
<keyword evidence="3" id="KW-0479">Metal-binding</keyword>
<dbReference type="EMBL" id="JAPDRN010000194">
    <property type="protein sequence ID" value="KAJ9613774.1"/>
    <property type="molecule type" value="Genomic_DNA"/>
</dbReference>
<feature type="compositionally biased region" description="Pro residues" evidence="5">
    <location>
        <begin position="544"/>
        <end position="554"/>
    </location>
</feature>
<comment type="cofactor">
    <cofactor evidence="1">
        <name>Mo-molybdopterin</name>
        <dbReference type="ChEBI" id="CHEBI:71302"/>
    </cofactor>
</comment>
<dbReference type="GO" id="GO:0006790">
    <property type="term" value="P:sulfur compound metabolic process"/>
    <property type="evidence" value="ECO:0007669"/>
    <property type="project" value="TreeGrafter"/>
</dbReference>
<dbReference type="InterPro" id="IPR000572">
    <property type="entry name" value="OxRdtase_Mopterin-bd_dom"/>
</dbReference>
<dbReference type="GO" id="GO:0030151">
    <property type="term" value="F:molybdenum ion binding"/>
    <property type="evidence" value="ECO:0007669"/>
    <property type="project" value="InterPro"/>
</dbReference>
<dbReference type="InterPro" id="IPR014756">
    <property type="entry name" value="Ig_E-set"/>
</dbReference>
<evidence type="ECO:0000259" key="7">
    <source>
        <dbReference type="Pfam" id="PF03404"/>
    </source>
</evidence>
<dbReference type="Pfam" id="PF03404">
    <property type="entry name" value="Mo-co_dimer"/>
    <property type="match status" value="1"/>
</dbReference>
<dbReference type="SUPFAM" id="SSF56524">
    <property type="entry name" value="Oxidoreductase molybdopterin-binding domain"/>
    <property type="match status" value="1"/>
</dbReference>
<comment type="caution">
    <text evidence="8">The sequence shown here is derived from an EMBL/GenBank/DDBJ whole genome shotgun (WGS) entry which is preliminary data.</text>
</comment>
<accession>A0AA39CN03</accession>
<dbReference type="InterPro" id="IPR008335">
    <property type="entry name" value="Mopterin_OxRdtase_euk"/>
</dbReference>
<feature type="region of interest" description="Disordered" evidence="5">
    <location>
        <begin position="390"/>
        <end position="445"/>
    </location>
</feature>
<protein>
    <recommendedName>
        <fullName evidence="10">Sulfite oxidase</fullName>
    </recommendedName>
</protein>
<dbReference type="PANTHER" id="PTHR19372">
    <property type="entry name" value="SULFITE REDUCTASE"/>
    <property type="match status" value="1"/>
</dbReference>